<feature type="domain" description="DUF6538" evidence="1">
    <location>
        <begin position="27"/>
        <end position="81"/>
    </location>
</feature>
<evidence type="ECO:0000313" key="3">
    <source>
        <dbReference type="Proteomes" id="UP000182680"/>
    </source>
</evidence>
<protein>
    <recommendedName>
        <fullName evidence="1">DUF6538 domain-containing protein</fullName>
    </recommendedName>
</protein>
<dbReference type="AlphaFoldDB" id="A0AA94HRR2"/>
<dbReference type="Pfam" id="PF20172">
    <property type="entry name" value="DUF6538"/>
    <property type="match status" value="1"/>
</dbReference>
<name>A0AA94HRR2_DESDE</name>
<dbReference type="Proteomes" id="UP000182680">
    <property type="component" value="Unassembled WGS sequence"/>
</dbReference>
<accession>A0AA94HRR2</accession>
<proteinExistence type="predicted"/>
<comment type="caution">
    <text evidence="2">The sequence shown here is derived from an EMBL/GenBank/DDBJ whole genome shotgun (WGS) entry which is preliminary data.</text>
</comment>
<organism evidence="2 3">
    <name type="scientific">Desulfovibrio desulfuricans</name>
    <dbReference type="NCBI Taxonomy" id="876"/>
    <lineage>
        <taxon>Bacteria</taxon>
        <taxon>Pseudomonadati</taxon>
        <taxon>Thermodesulfobacteriota</taxon>
        <taxon>Desulfovibrionia</taxon>
        <taxon>Desulfovibrionales</taxon>
        <taxon>Desulfovibrionaceae</taxon>
        <taxon>Desulfovibrio</taxon>
    </lineage>
</organism>
<gene>
    <name evidence="2" type="ORF">SAMN02910291_00855</name>
</gene>
<dbReference type="EMBL" id="FPIW01000010">
    <property type="protein sequence ID" value="SFW33079.1"/>
    <property type="molecule type" value="Genomic_DNA"/>
</dbReference>
<sequence>MGSQASRFMAQSSFVHPLRSGKAPSFLYLKNGIFYYRCRFPGWLIAHMGHTEIRISLRTGRRPQALRLARDLHSRLQRALEMEDLPTHEELQRLLQHALDEVLNEPNKSLVAPDEIRRRLNGYLRFMLDKDAQSDEGRPIAHELDQNGSVISSIGLDTAMLESAMEQQRQLNSFDGVEDWLPLSILEMIAEQVFDRREIGHDNVMALAKSYMAMQVGGVHNFV</sequence>
<dbReference type="InterPro" id="IPR046668">
    <property type="entry name" value="DUF6538"/>
</dbReference>
<evidence type="ECO:0000313" key="2">
    <source>
        <dbReference type="EMBL" id="SFW33079.1"/>
    </source>
</evidence>
<reference evidence="3" key="1">
    <citation type="submission" date="2016-11" db="EMBL/GenBank/DDBJ databases">
        <authorList>
            <person name="Jaros S."/>
            <person name="Januszkiewicz K."/>
            <person name="Wedrychowicz H."/>
        </authorList>
    </citation>
    <scope>NUCLEOTIDE SEQUENCE [LARGE SCALE GENOMIC DNA]</scope>
    <source>
        <strain evidence="3">DSM 7057</strain>
    </source>
</reference>
<evidence type="ECO:0000259" key="1">
    <source>
        <dbReference type="Pfam" id="PF20172"/>
    </source>
</evidence>